<keyword evidence="2" id="KW-0472">Membrane</keyword>
<name>A0ABU9W893_9MICO</name>
<feature type="transmembrane region" description="Helical" evidence="2">
    <location>
        <begin position="12"/>
        <end position="34"/>
    </location>
</feature>
<dbReference type="SUPFAM" id="SSF53474">
    <property type="entry name" value="alpha/beta-Hydrolases"/>
    <property type="match status" value="1"/>
</dbReference>
<feature type="domain" description="BD-FAE-like" evidence="3">
    <location>
        <begin position="84"/>
        <end position="292"/>
    </location>
</feature>
<evidence type="ECO:0000313" key="4">
    <source>
        <dbReference type="EMBL" id="MEN1947089.1"/>
    </source>
</evidence>
<dbReference type="PANTHER" id="PTHR48081:SF6">
    <property type="entry name" value="PEPTIDASE S9 PROLYL OLIGOPEPTIDASE CATALYTIC DOMAIN-CONTAINING PROTEIN"/>
    <property type="match status" value="1"/>
</dbReference>
<keyword evidence="5" id="KW-1185">Reference proteome</keyword>
<gene>
    <name evidence="4" type="ORF">WJX64_11060</name>
</gene>
<evidence type="ECO:0000256" key="1">
    <source>
        <dbReference type="ARBA" id="ARBA00022801"/>
    </source>
</evidence>
<reference evidence="4 5" key="1">
    <citation type="submission" date="2024-03" db="EMBL/GenBank/DDBJ databases">
        <title>YIM 134122 draft genome.</title>
        <authorList>
            <person name="Zuo S."/>
            <person name="Xiong L."/>
        </authorList>
    </citation>
    <scope>NUCLEOTIDE SEQUENCE [LARGE SCALE GENOMIC DNA]</scope>
    <source>
        <strain evidence="4 5">YIM 134122</strain>
    </source>
</reference>
<dbReference type="RefSeq" id="WP_342113986.1">
    <property type="nucleotide sequence ID" value="NZ_JBCAUN010000002.1"/>
</dbReference>
<dbReference type="Proteomes" id="UP001425155">
    <property type="component" value="Unassembled WGS sequence"/>
</dbReference>
<organism evidence="4 5">
    <name type="scientific">Leifsonia stereocauli</name>
    <dbReference type="NCBI Taxonomy" id="3134136"/>
    <lineage>
        <taxon>Bacteria</taxon>
        <taxon>Bacillati</taxon>
        <taxon>Actinomycetota</taxon>
        <taxon>Actinomycetes</taxon>
        <taxon>Micrococcales</taxon>
        <taxon>Microbacteriaceae</taxon>
        <taxon>Leifsonia</taxon>
    </lineage>
</organism>
<dbReference type="GO" id="GO:0016787">
    <property type="term" value="F:hydrolase activity"/>
    <property type="evidence" value="ECO:0007669"/>
    <property type="project" value="UniProtKB-KW"/>
</dbReference>
<evidence type="ECO:0000256" key="2">
    <source>
        <dbReference type="SAM" id="Phobius"/>
    </source>
</evidence>
<keyword evidence="2" id="KW-0812">Transmembrane</keyword>
<accession>A0ABU9W893</accession>
<proteinExistence type="predicted"/>
<dbReference type="EMBL" id="JBCLVG010000002">
    <property type="protein sequence ID" value="MEN1947089.1"/>
    <property type="molecule type" value="Genomic_DNA"/>
</dbReference>
<dbReference type="Gene3D" id="3.40.50.1820">
    <property type="entry name" value="alpha/beta hydrolase"/>
    <property type="match status" value="1"/>
</dbReference>
<evidence type="ECO:0000259" key="3">
    <source>
        <dbReference type="Pfam" id="PF20434"/>
    </source>
</evidence>
<dbReference type="PANTHER" id="PTHR48081">
    <property type="entry name" value="AB HYDROLASE SUPERFAMILY PROTEIN C4A8.06C"/>
    <property type="match status" value="1"/>
</dbReference>
<dbReference type="Pfam" id="PF20434">
    <property type="entry name" value="BD-FAE"/>
    <property type="match status" value="1"/>
</dbReference>
<dbReference type="InterPro" id="IPR050300">
    <property type="entry name" value="GDXG_lipolytic_enzyme"/>
</dbReference>
<dbReference type="InterPro" id="IPR049492">
    <property type="entry name" value="BD-FAE-like_dom"/>
</dbReference>
<comment type="caution">
    <text evidence="4">The sequence shown here is derived from an EMBL/GenBank/DDBJ whole genome shotgun (WGS) entry which is preliminary data.</text>
</comment>
<evidence type="ECO:0000313" key="5">
    <source>
        <dbReference type="Proteomes" id="UP001425155"/>
    </source>
</evidence>
<dbReference type="InterPro" id="IPR029058">
    <property type="entry name" value="AB_hydrolase_fold"/>
</dbReference>
<protein>
    <submittedName>
        <fullName evidence="4">Alpha/beta hydrolase</fullName>
    </submittedName>
</protein>
<keyword evidence="1 4" id="KW-0378">Hydrolase</keyword>
<sequence>MPQGPRRRRIGDIATGVILGLLSAVLVVVVIAAVNPWPSAMLIRSLFEQGARNTVAEMSPYVPTSGVGAQHDITYGDAGADTSLDVFSPEGATEPLPTVVWIHGGAWISGDKRDVDPYLQMIASHGYTAVGLNYSISPEVTYPTALTQLNDALGFLVEHADEYGIDPGRIVLAGDSAGSQYASQLATLVTRPDYAEKVGLTPSLTPAQLRAVILNCGIYDVSGIPDAPGIGGWGFRVALWSYLGEKDWSATPGGRDMSTIEYVTADFPTTWISGGNGDPLTDGQSKPMAKKLQGLGVDVTTVFYPEDEEPELPHEYQFHLDFAAARSALDSTLTFLGTVTAP</sequence>
<keyword evidence="2" id="KW-1133">Transmembrane helix</keyword>